<reference evidence="1" key="1">
    <citation type="submission" date="2022-01" db="EMBL/GenBank/DDBJ databases">
        <authorList>
            <person name="King R."/>
        </authorList>
    </citation>
    <scope>NUCLEOTIDE SEQUENCE</scope>
</reference>
<dbReference type="EMBL" id="OU896709">
    <property type="protein sequence ID" value="CAH1160027.1"/>
    <property type="molecule type" value="Genomic_DNA"/>
</dbReference>
<gene>
    <name evidence="1" type="ORF">PHAECO_LOCUS7015</name>
</gene>
<reference evidence="1" key="2">
    <citation type="submission" date="2022-10" db="EMBL/GenBank/DDBJ databases">
        <authorList>
            <consortium name="ENA_rothamsted_submissions"/>
            <consortium name="culmorum"/>
            <person name="King R."/>
        </authorList>
    </citation>
    <scope>NUCLEOTIDE SEQUENCE</scope>
</reference>
<keyword evidence="2" id="KW-1185">Reference proteome</keyword>
<name>A0A9P0DKQ5_PHACE</name>
<evidence type="ECO:0000313" key="2">
    <source>
        <dbReference type="Proteomes" id="UP001153737"/>
    </source>
</evidence>
<protein>
    <submittedName>
        <fullName evidence="1">Uncharacterized protein</fullName>
    </submittedName>
</protein>
<dbReference type="OrthoDB" id="6779620at2759"/>
<accession>A0A9P0DKQ5</accession>
<evidence type="ECO:0000313" key="1">
    <source>
        <dbReference type="EMBL" id="CAH1160027.1"/>
    </source>
</evidence>
<organism evidence="1 2">
    <name type="scientific">Phaedon cochleariae</name>
    <name type="common">Mustard beetle</name>
    <dbReference type="NCBI Taxonomy" id="80249"/>
    <lineage>
        <taxon>Eukaryota</taxon>
        <taxon>Metazoa</taxon>
        <taxon>Ecdysozoa</taxon>
        <taxon>Arthropoda</taxon>
        <taxon>Hexapoda</taxon>
        <taxon>Insecta</taxon>
        <taxon>Pterygota</taxon>
        <taxon>Neoptera</taxon>
        <taxon>Endopterygota</taxon>
        <taxon>Coleoptera</taxon>
        <taxon>Polyphaga</taxon>
        <taxon>Cucujiformia</taxon>
        <taxon>Chrysomeloidea</taxon>
        <taxon>Chrysomelidae</taxon>
        <taxon>Chrysomelinae</taxon>
        <taxon>Chrysomelini</taxon>
        <taxon>Phaedon</taxon>
    </lineage>
</organism>
<sequence length="219" mass="25261">MSKTRGNKPINELTTEELIAKVCSEFTDKVQKSFNMRFDELDKKLNSINGTLTNIKNSVQNNQEAIVVADEKIERLEQSIKENSLRIYGLVEEEEGVSVLEHVIEFFNSQLKVNCCIEDFDCVMRINRRDDNENKPRVVIVKFLSNVKKTQVFSAKTELKNNGVSIFEDLTKKNFALLTMAKNKFGKKHAWSQGGKFYFHNEKDRKRCSVNCEGDIQSH</sequence>
<proteinExistence type="predicted"/>
<dbReference type="AlphaFoldDB" id="A0A9P0DKQ5"/>
<dbReference type="Proteomes" id="UP001153737">
    <property type="component" value="Chromosome 3"/>
</dbReference>
<dbReference type="Gene3D" id="3.30.70.1820">
    <property type="entry name" value="L1 transposable element, RRM domain"/>
    <property type="match status" value="1"/>
</dbReference>